<reference evidence="12" key="1">
    <citation type="submission" date="2020-02" db="EMBL/GenBank/DDBJ databases">
        <authorList>
            <person name="Fontana A."/>
            <person name="Patrone V."/>
            <person name="Morelli L."/>
        </authorList>
    </citation>
    <scope>NUCLEOTIDE SEQUENCE</scope>
    <source>
        <strain evidence="11">CCUG 30943</strain>
        <strain evidence="12">CCUG 43002</strain>
    </source>
</reference>
<protein>
    <recommendedName>
        <fullName evidence="3 8">Carbamate kinase</fullName>
    </recommendedName>
</protein>
<evidence type="ECO:0000256" key="7">
    <source>
        <dbReference type="ARBA" id="ARBA00048467"/>
    </source>
</evidence>
<evidence type="ECO:0000313" key="12">
    <source>
        <dbReference type="EMBL" id="MBJ7638107.1"/>
    </source>
</evidence>
<dbReference type="FunFam" id="3.40.1160.10:FF:000007">
    <property type="entry name" value="Carbamate kinase"/>
    <property type="match status" value="1"/>
</dbReference>
<evidence type="ECO:0000256" key="8">
    <source>
        <dbReference type="NCBIfam" id="TIGR00746"/>
    </source>
</evidence>
<dbReference type="NCBIfam" id="TIGR00746">
    <property type="entry name" value="arcC"/>
    <property type="match status" value="1"/>
</dbReference>
<reference evidence="12 13" key="2">
    <citation type="journal article" date="2021" name="Int. J. Food Microbiol.">
        <title>Safety demonstration of a microbial species for use in the food chain: Weissella confusa.</title>
        <authorList>
            <person name="Bourdichon F."/>
            <person name="Patrone V."/>
            <person name="Fontana A."/>
            <person name="Milani G."/>
            <person name="Morelli L."/>
        </authorList>
    </citation>
    <scope>NUCLEOTIDE SEQUENCE [LARGE SCALE GENOMIC DNA]</scope>
    <source>
        <strain evidence="11">CCUG 30943</strain>
        <strain evidence="12 13">CCUG 43002</strain>
    </source>
</reference>
<gene>
    <name evidence="12" type="primary">arcC</name>
    <name evidence="12" type="ORF">HAU20_01670</name>
    <name evidence="11" type="ORF">HAU43_03745</name>
</gene>
<evidence type="ECO:0000256" key="9">
    <source>
        <dbReference type="PIRNR" id="PIRNR000723"/>
    </source>
</evidence>
<dbReference type="GeneID" id="57979798"/>
<dbReference type="InterPro" id="IPR036393">
    <property type="entry name" value="AceGlu_kinase-like_sf"/>
</dbReference>
<evidence type="ECO:0000313" key="13">
    <source>
        <dbReference type="Proteomes" id="UP000728106"/>
    </source>
</evidence>
<keyword evidence="13" id="KW-1185">Reference proteome</keyword>
<feature type="domain" description="Aspartate/glutamate/uridylate kinase" evidence="10">
    <location>
        <begin position="3"/>
        <end position="295"/>
    </location>
</feature>
<evidence type="ECO:0000256" key="4">
    <source>
        <dbReference type="ARBA" id="ARBA00022503"/>
    </source>
</evidence>
<dbReference type="PIRSF" id="PIRSF000723">
    <property type="entry name" value="Carbamate_kin"/>
    <property type="match status" value="1"/>
</dbReference>
<dbReference type="RefSeq" id="WP_003608455.1">
    <property type="nucleotide sequence ID" value="NZ_ALXH01000131.1"/>
</dbReference>
<dbReference type="PANTHER" id="PTHR30409:SF1">
    <property type="entry name" value="CARBAMATE KINASE-RELATED"/>
    <property type="match status" value="1"/>
</dbReference>
<dbReference type="InterPro" id="IPR001048">
    <property type="entry name" value="Asp/Glu/Uridylate_kinase"/>
</dbReference>
<dbReference type="CDD" id="cd04235">
    <property type="entry name" value="AAK_CK"/>
    <property type="match status" value="1"/>
</dbReference>
<dbReference type="PANTHER" id="PTHR30409">
    <property type="entry name" value="CARBAMATE KINASE"/>
    <property type="match status" value="1"/>
</dbReference>
<dbReference type="EMBL" id="JAAOCX010000003">
    <property type="protein sequence ID" value="MBJ7632208.1"/>
    <property type="molecule type" value="Genomic_DNA"/>
</dbReference>
<dbReference type="Gene3D" id="3.40.1160.10">
    <property type="entry name" value="Acetylglutamate kinase-like"/>
    <property type="match status" value="1"/>
</dbReference>
<evidence type="ECO:0000256" key="3">
    <source>
        <dbReference type="ARBA" id="ARBA00013070"/>
    </source>
</evidence>
<comment type="pathway">
    <text evidence="1">Metabolic intermediate metabolism; carbamoyl phosphate degradation; CO(2) and NH(3) from carbamoyl phosphate: step 1/1.</text>
</comment>
<accession>A0A4Z0RK07</accession>
<comment type="caution">
    <text evidence="12">The sequence shown here is derived from an EMBL/GenBank/DDBJ whole genome shotgun (WGS) entry which is preliminary data.</text>
</comment>
<dbReference type="EMBL" id="JAAOCP010000002">
    <property type="protein sequence ID" value="MBJ7638107.1"/>
    <property type="molecule type" value="Genomic_DNA"/>
</dbReference>
<name>A0A4Z0RK07_WEICO</name>
<keyword evidence="5 9" id="KW-0808">Transferase</keyword>
<keyword evidence="6 9" id="KW-0418">Kinase</keyword>
<proteinExistence type="inferred from homology"/>
<evidence type="ECO:0000313" key="11">
    <source>
        <dbReference type="EMBL" id="MBJ7632208.1"/>
    </source>
</evidence>
<evidence type="ECO:0000256" key="2">
    <source>
        <dbReference type="ARBA" id="ARBA00011066"/>
    </source>
</evidence>
<evidence type="ECO:0000256" key="6">
    <source>
        <dbReference type="ARBA" id="ARBA00022777"/>
    </source>
</evidence>
<evidence type="ECO:0000256" key="5">
    <source>
        <dbReference type="ARBA" id="ARBA00022679"/>
    </source>
</evidence>
<dbReference type="GO" id="GO:0008804">
    <property type="term" value="F:carbamate kinase activity"/>
    <property type="evidence" value="ECO:0007669"/>
    <property type="project" value="UniProtKB-UniRule"/>
</dbReference>
<dbReference type="AlphaFoldDB" id="A0A4Z0RK07"/>
<evidence type="ECO:0000256" key="1">
    <source>
        <dbReference type="ARBA" id="ARBA00005118"/>
    </source>
</evidence>
<dbReference type="Proteomes" id="UP000808038">
    <property type="component" value="Unassembled WGS sequence"/>
</dbReference>
<sequence>MTKRIVVALGGNAILTDDPSAEAQQTALQQTAKYLVNFLEMGDVQLVLTHGNGPQVGNLVLQQLDGSSAKNPAMPLDTVGAMTQGEIGLWLADALNEEIISRGLDQKVATVLTRTVVDANDAAFEQPTKPIGPFYTAEEAKTVRDEHPDWTIVEDAGRGYRRVVPSPKPISIMEADAIRTLAQEGVTLIAAGGGGVPVVRKDNDITGVEAVIDKDFTAAKLAELVEADELVILTAVQYVTKDFKKPTQEDIKQATVAEMQALVDEGQFPAGSMKPKVEAAMSFVTATGRNAVITSLDNIAAYLENGDGTVITA</sequence>
<dbReference type="Proteomes" id="UP000728106">
    <property type="component" value="Unassembled WGS sequence"/>
</dbReference>
<organism evidence="12 13">
    <name type="scientific">Weissella confusa</name>
    <name type="common">Lactobacillus confusus</name>
    <dbReference type="NCBI Taxonomy" id="1583"/>
    <lineage>
        <taxon>Bacteria</taxon>
        <taxon>Bacillati</taxon>
        <taxon>Bacillota</taxon>
        <taxon>Bacilli</taxon>
        <taxon>Lactobacillales</taxon>
        <taxon>Lactobacillaceae</taxon>
        <taxon>Weissella</taxon>
    </lineage>
</organism>
<comment type="catalytic activity">
    <reaction evidence="7">
        <text>hydrogencarbonate + NH4(+) + ATP = carbamoyl phosphate + ADP + H2O + H(+)</text>
        <dbReference type="Rhea" id="RHEA:10152"/>
        <dbReference type="ChEBI" id="CHEBI:15377"/>
        <dbReference type="ChEBI" id="CHEBI:15378"/>
        <dbReference type="ChEBI" id="CHEBI:17544"/>
        <dbReference type="ChEBI" id="CHEBI:28938"/>
        <dbReference type="ChEBI" id="CHEBI:30616"/>
        <dbReference type="ChEBI" id="CHEBI:58228"/>
        <dbReference type="ChEBI" id="CHEBI:456216"/>
        <dbReference type="EC" id="2.7.2.2"/>
    </reaction>
</comment>
<dbReference type="InterPro" id="IPR003964">
    <property type="entry name" value="Carb_kinase"/>
</dbReference>
<dbReference type="PRINTS" id="PR01469">
    <property type="entry name" value="CARBMTKINASE"/>
</dbReference>
<keyword evidence="4" id="KW-0056">Arginine metabolism</keyword>
<evidence type="ECO:0000259" key="10">
    <source>
        <dbReference type="Pfam" id="PF00696"/>
    </source>
</evidence>
<dbReference type="GO" id="GO:0005829">
    <property type="term" value="C:cytosol"/>
    <property type="evidence" value="ECO:0007669"/>
    <property type="project" value="TreeGrafter"/>
</dbReference>
<dbReference type="SUPFAM" id="SSF53633">
    <property type="entry name" value="Carbamate kinase-like"/>
    <property type="match status" value="1"/>
</dbReference>
<dbReference type="GO" id="GO:0019546">
    <property type="term" value="P:L-arginine deiminase pathway"/>
    <property type="evidence" value="ECO:0007669"/>
    <property type="project" value="TreeGrafter"/>
</dbReference>
<comment type="similarity">
    <text evidence="2 9">Belongs to the carbamate kinase family.</text>
</comment>
<dbReference type="Pfam" id="PF00696">
    <property type="entry name" value="AA_kinase"/>
    <property type="match status" value="1"/>
</dbReference>
<dbReference type="NCBIfam" id="NF009007">
    <property type="entry name" value="PRK12352.1"/>
    <property type="match status" value="1"/>
</dbReference>